<accession>A0A345PEG8</accession>
<dbReference type="Proteomes" id="UP000253908">
    <property type="component" value="Chromosome"/>
</dbReference>
<dbReference type="InterPro" id="IPR035681">
    <property type="entry name" value="ComA-like_MBL"/>
</dbReference>
<dbReference type="SUPFAM" id="SSF56281">
    <property type="entry name" value="Metallo-hydrolase/oxidoreductase"/>
    <property type="match status" value="1"/>
</dbReference>
<evidence type="ECO:0000259" key="1">
    <source>
        <dbReference type="SMART" id="SM00849"/>
    </source>
</evidence>
<dbReference type="Pfam" id="PF00753">
    <property type="entry name" value="Lactamase_B"/>
    <property type="match status" value="1"/>
</dbReference>
<dbReference type="InterPro" id="IPR001279">
    <property type="entry name" value="Metallo-B-lactamas"/>
</dbReference>
<dbReference type="PANTHER" id="PTHR30619:SF7">
    <property type="entry name" value="BETA-LACTAMASE DOMAIN PROTEIN"/>
    <property type="match status" value="1"/>
</dbReference>
<dbReference type="SMART" id="SM00849">
    <property type="entry name" value="Lactamase_B"/>
    <property type="match status" value="1"/>
</dbReference>
<dbReference type="KEGG" id="ocn:CUC15_05395"/>
<gene>
    <name evidence="2" type="ORF">CUC15_05395</name>
</gene>
<protein>
    <submittedName>
        <fullName evidence="2">Competence protein</fullName>
    </submittedName>
</protein>
<name>A0A345PEG8_9BACI</name>
<dbReference type="Gene3D" id="3.60.15.10">
    <property type="entry name" value="Ribonuclease Z/Hydroxyacylglutathione hydrolase-like"/>
    <property type="match status" value="1"/>
</dbReference>
<dbReference type="PANTHER" id="PTHR30619">
    <property type="entry name" value="DNA INTERNALIZATION/COMPETENCE PROTEIN COMEC/REC2"/>
    <property type="match status" value="1"/>
</dbReference>
<evidence type="ECO:0000313" key="3">
    <source>
        <dbReference type="Proteomes" id="UP000253908"/>
    </source>
</evidence>
<sequence>MTPMKNITTFILLFMIFFICTQPLLKVKSDSKSELEVHFIDVGQGDSILIQTPTEKTILIDGGPPKAGKRVVDYLNKLGIKQIDLLIATHPDVDHIGGLKKVMKEVAVKQVIDSGKLHFTNTYASYALEIRKQGIPIKVAKINEPILLDPDVKIKVLNANSKNKTNNQSSLVLKVSYKEVDFLLMGDVEMEQEKTLLEKHNLEAEIVKIAHHGSDTSTSYQFLHEVNPQIAILTYRIGNDYGHPVERVIDNLDRIDAQIYSTGVFGNLRILTNGEDYMIIPEKSPTENIAS</sequence>
<dbReference type="AlphaFoldDB" id="A0A345PEG8"/>
<keyword evidence="3" id="KW-1185">Reference proteome</keyword>
<evidence type="ECO:0000313" key="2">
    <source>
        <dbReference type="EMBL" id="AXI08398.1"/>
    </source>
</evidence>
<feature type="domain" description="Metallo-beta-lactamase" evidence="1">
    <location>
        <begin position="44"/>
        <end position="235"/>
    </location>
</feature>
<reference evidence="3" key="1">
    <citation type="submission" date="2017-11" db="EMBL/GenBank/DDBJ databases">
        <authorList>
            <person name="Zhu W."/>
        </authorList>
    </citation>
    <scope>NUCLEOTIDE SEQUENCE [LARGE SCALE GENOMIC DNA]</scope>
    <source>
        <strain evidence="3">160</strain>
    </source>
</reference>
<dbReference type="CDD" id="cd07731">
    <property type="entry name" value="ComA-like_MBL-fold"/>
    <property type="match status" value="1"/>
</dbReference>
<proteinExistence type="predicted"/>
<organism evidence="2 3">
    <name type="scientific">Oceanobacillus zhaokaii</name>
    <dbReference type="NCBI Taxonomy" id="2052660"/>
    <lineage>
        <taxon>Bacteria</taxon>
        <taxon>Bacillati</taxon>
        <taxon>Bacillota</taxon>
        <taxon>Bacilli</taxon>
        <taxon>Bacillales</taxon>
        <taxon>Bacillaceae</taxon>
        <taxon>Oceanobacillus</taxon>
    </lineage>
</organism>
<dbReference type="EMBL" id="CP024848">
    <property type="protein sequence ID" value="AXI08398.1"/>
    <property type="molecule type" value="Genomic_DNA"/>
</dbReference>
<dbReference type="OrthoDB" id="9761531at2"/>
<dbReference type="InterPro" id="IPR036866">
    <property type="entry name" value="RibonucZ/Hydroxyglut_hydro"/>
</dbReference>
<dbReference type="InterPro" id="IPR052159">
    <property type="entry name" value="Competence_DNA_uptake"/>
</dbReference>